<feature type="transmembrane region" description="Helical" evidence="2">
    <location>
        <begin position="199"/>
        <end position="217"/>
    </location>
</feature>
<evidence type="ECO:0000313" key="3">
    <source>
        <dbReference type="EMBL" id="KAK6351491.1"/>
    </source>
</evidence>
<evidence type="ECO:0000313" key="4">
    <source>
        <dbReference type="Proteomes" id="UP001313282"/>
    </source>
</evidence>
<dbReference type="EMBL" id="JAVHNR010000002">
    <property type="protein sequence ID" value="KAK6351491.1"/>
    <property type="molecule type" value="Genomic_DNA"/>
</dbReference>
<sequence length="392" mass="43549">MAGSLSPARAASSLQILTATPIATHQLVSVQPTRLIPVPIFQLIESGADSQKEAGADIYSTLTVPANYKTGGWVALVRRYQKFKHLPLEFQTSSNNDDHGTMSIPTATLGLRLLRRPVVSSLPNTGFATIKATFKPLRPSTLLRLTRTYASKPVKRAGSKPSGSSSQTASSSSPRYWSLEENLAKAGHETVLYQSGSRLLVYIYYSLSVASIGWAGFEFYDNVVCQPEAPQWTKSVSALGAGMGLFICAYCFWVPSRMIHRIVAIPKIGSVPPSVTLQIQARSIIPFRKRLITSTPKATTMVDIFHLPSSAINRWEFKGYFGPVKYIGWLVYVGFRKAVKALRMEDFAKLKIGDSGLIYRIDRQGWAWERERKGLDVLLKGETKYYPYQQSR</sequence>
<protein>
    <submittedName>
        <fullName evidence="3">Uncharacterized protein</fullName>
    </submittedName>
</protein>
<feature type="transmembrane region" description="Helical" evidence="2">
    <location>
        <begin position="237"/>
        <end position="255"/>
    </location>
</feature>
<organism evidence="3 4">
    <name type="scientific">Orbilia javanica</name>
    <dbReference type="NCBI Taxonomy" id="47235"/>
    <lineage>
        <taxon>Eukaryota</taxon>
        <taxon>Fungi</taxon>
        <taxon>Dikarya</taxon>
        <taxon>Ascomycota</taxon>
        <taxon>Pezizomycotina</taxon>
        <taxon>Orbiliomycetes</taxon>
        <taxon>Orbiliales</taxon>
        <taxon>Orbiliaceae</taxon>
        <taxon>Orbilia</taxon>
    </lineage>
</organism>
<keyword evidence="2" id="KW-1133">Transmembrane helix</keyword>
<reference evidence="3 4" key="1">
    <citation type="submission" date="2019-10" db="EMBL/GenBank/DDBJ databases">
        <authorList>
            <person name="Palmer J.M."/>
        </authorList>
    </citation>
    <scope>NUCLEOTIDE SEQUENCE [LARGE SCALE GENOMIC DNA]</scope>
    <source>
        <strain evidence="3 4">TWF718</strain>
    </source>
</reference>
<comment type="caution">
    <text evidence="3">The sequence shown here is derived from an EMBL/GenBank/DDBJ whole genome shotgun (WGS) entry which is preliminary data.</text>
</comment>
<dbReference type="AlphaFoldDB" id="A0AAN8RFQ2"/>
<keyword evidence="2" id="KW-0472">Membrane</keyword>
<keyword evidence="2" id="KW-0812">Transmembrane</keyword>
<keyword evidence="4" id="KW-1185">Reference proteome</keyword>
<evidence type="ECO:0000256" key="1">
    <source>
        <dbReference type="SAM" id="MobiDB-lite"/>
    </source>
</evidence>
<name>A0AAN8RFQ2_9PEZI</name>
<accession>A0AAN8RFQ2</accession>
<dbReference type="Proteomes" id="UP001313282">
    <property type="component" value="Unassembled WGS sequence"/>
</dbReference>
<proteinExistence type="predicted"/>
<feature type="compositionally biased region" description="Low complexity" evidence="1">
    <location>
        <begin position="159"/>
        <end position="173"/>
    </location>
</feature>
<feature type="region of interest" description="Disordered" evidence="1">
    <location>
        <begin position="152"/>
        <end position="173"/>
    </location>
</feature>
<evidence type="ECO:0000256" key="2">
    <source>
        <dbReference type="SAM" id="Phobius"/>
    </source>
</evidence>
<gene>
    <name evidence="3" type="ORF">TWF718_004651</name>
</gene>